<evidence type="ECO:0000256" key="6">
    <source>
        <dbReference type="SAM" id="Phobius"/>
    </source>
</evidence>
<evidence type="ECO:0000256" key="4">
    <source>
        <dbReference type="ARBA" id="ARBA00022989"/>
    </source>
</evidence>
<sequence>MIYSKRKRRNLMETKPAGFWIRFGAILLDGLLFNGLAFFLGLFLLAAWQDGITELAQFLYALLLPVFWYGYTVGKRVFKIRIIHMDGTDVGIWTMIKRTIIGGLIYVLPTLITVTILSFTVDTRIWLTFLQDIDLNEEFILTGFDFTILTLGLFSSVILLIVSAFMVGLSKSRRSIHDLIAGTYVTKQSPAETEKIDKEE</sequence>
<evidence type="ECO:0000256" key="2">
    <source>
        <dbReference type="ARBA" id="ARBA00022475"/>
    </source>
</evidence>
<keyword evidence="5 6" id="KW-0472">Membrane</keyword>
<evidence type="ECO:0000259" key="7">
    <source>
        <dbReference type="Pfam" id="PF06271"/>
    </source>
</evidence>
<dbReference type="PANTHER" id="PTHR36115">
    <property type="entry name" value="PROLINE-RICH ANTIGEN HOMOLOG-RELATED"/>
    <property type="match status" value="1"/>
</dbReference>
<dbReference type="InterPro" id="IPR010432">
    <property type="entry name" value="RDD"/>
</dbReference>
<reference evidence="8 9" key="1">
    <citation type="submission" date="2019-03" db="EMBL/GenBank/DDBJ databases">
        <authorList>
            <person name="Liu G."/>
        </authorList>
    </citation>
    <scope>NUCLEOTIDE SEQUENCE [LARGE SCALE GENOMIC DNA]</scope>
    <source>
        <strain evidence="8 9">DSM 19099</strain>
    </source>
</reference>
<feature type="transmembrane region" description="Helical" evidence="6">
    <location>
        <begin position="20"/>
        <end position="46"/>
    </location>
</feature>
<evidence type="ECO:0000256" key="1">
    <source>
        <dbReference type="ARBA" id="ARBA00004651"/>
    </source>
</evidence>
<comment type="caution">
    <text evidence="8">The sequence shown here is derived from an EMBL/GenBank/DDBJ whole genome shotgun (WGS) entry which is preliminary data.</text>
</comment>
<dbReference type="Proteomes" id="UP000298210">
    <property type="component" value="Unassembled WGS sequence"/>
</dbReference>
<gene>
    <name evidence="8" type="ORF">E2L03_15175</name>
</gene>
<evidence type="ECO:0000313" key="9">
    <source>
        <dbReference type="Proteomes" id="UP000298210"/>
    </source>
</evidence>
<dbReference type="Pfam" id="PF06271">
    <property type="entry name" value="RDD"/>
    <property type="match status" value="1"/>
</dbReference>
<keyword evidence="2" id="KW-1003">Cell membrane</keyword>
<evidence type="ECO:0000256" key="5">
    <source>
        <dbReference type="ARBA" id="ARBA00023136"/>
    </source>
</evidence>
<evidence type="ECO:0000313" key="8">
    <source>
        <dbReference type="EMBL" id="TES48450.1"/>
    </source>
</evidence>
<keyword evidence="4 6" id="KW-1133">Transmembrane helix</keyword>
<feature type="transmembrane region" description="Helical" evidence="6">
    <location>
        <begin position="58"/>
        <end position="78"/>
    </location>
</feature>
<dbReference type="PANTHER" id="PTHR36115:SF9">
    <property type="entry name" value="LMO1584 PROTEIN"/>
    <property type="match status" value="1"/>
</dbReference>
<feature type="transmembrane region" description="Helical" evidence="6">
    <location>
        <begin position="99"/>
        <end position="119"/>
    </location>
</feature>
<dbReference type="EMBL" id="SNUX01000003">
    <property type="protein sequence ID" value="TES48450.1"/>
    <property type="molecule type" value="Genomic_DNA"/>
</dbReference>
<dbReference type="AlphaFoldDB" id="A0A4Y7WJ48"/>
<comment type="subcellular location">
    <subcellularLocation>
        <location evidence="1">Cell membrane</location>
        <topology evidence="1">Multi-pass membrane protein</topology>
    </subcellularLocation>
</comment>
<keyword evidence="3 6" id="KW-0812">Transmembrane</keyword>
<dbReference type="GO" id="GO:0005886">
    <property type="term" value="C:plasma membrane"/>
    <property type="evidence" value="ECO:0007669"/>
    <property type="project" value="UniProtKB-SubCell"/>
</dbReference>
<accession>A0A4Y7WJ48</accession>
<feature type="domain" description="RDD" evidence="7">
    <location>
        <begin position="17"/>
        <end position="182"/>
    </location>
</feature>
<feature type="transmembrane region" description="Helical" evidence="6">
    <location>
        <begin position="139"/>
        <end position="167"/>
    </location>
</feature>
<dbReference type="InterPro" id="IPR051791">
    <property type="entry name" value="Pra-immunoreactive"/>
</dbReference>
<proteinExistence type="predicted"/>
<name>A0A4Y7WJ48_9BACI</name>
<evidence type="ECO:0000256" key="3">
    <source>
        <dbReference type="ARBA" id="ARBA00022692"/>
    </source>
</evidence>
<protein>
    <recommendedName>
        <fullName evidence="7">RDD domain-containing protein</fullName>
    </recommendedName>
</protein>
<organism evidence="8 9">
    <name type="scientific">Shouchella lehensis</name>
    <dbReference type="NCBI Taxonomy" id="300825"/>
    <lineage>
        <taxon>Bacteria</taxon>
        <taxon>Bacillati</taxon>
        <taxon>Bacillota</taxon>
        <taxon>Bacilli</taxon>
        <taxon>Bacillales</taxon>
        <taxon>Bacillaceae</taxon>
        <taxon>Shouchella</taxon>
    </lineage>
</organism>